<keyword evidence="2" id="KW-1185">Reference proteome</keyword>
<comment type="caution">
    <text evidence="1">The sequence shown here is derived from an EMBL/GenBank/DDBJ whole genome shotgun (WGS) entry which is preliminary data.</text>
</comment>
<name>A0ACB8TX33_9APHY</name>
<proteinExistence type="predicted"/>
<protein>
    <submittedName>
        <fullName evidence="1">Adenylate cyclase associated N terminal-domain-containing protein</fullName>
    </submittedName>
</protein>
<evidence type="ECO:0000313" key="2">
    <source>
        <dbReference type="Proteomes" id="UP001055072"/>
    </source>
</evidence>
<gene>
    <name evidence="1" type="ORF">BDY19DRAFT_959560</name>
</gene>
<evidence type="ECO:0000313" key="1">
    <source>
        <dbReference type="EMBL" id="KAI0086637.1"/>
    </source>
</evidence>
<sequence>MASTGGLHSLATIIKRLEAATSRLEDLAALGQGAVPQASSGTAIISAQSTEPTPVPPPPPPPAPAVPAAPAELSESVIAFDERIIQGKLRPWIKLTSSFASQSVIDQVGLVEKEFTRLRELVEIAGACKQPDKSTLESLLLPLSKDIEAVAHAKEASRKDRDWNNHHTALAEGAPAVGWVVVSPKPGPYIQSIKEAAEFYGNRIIKEHKDKEPIHVEWVRGWYGVLDELRKYVAEFHTTGLVWNPKGVSTSEYKPADSVDAVAGAPPPPPPPPGPPPPPPPPPATTSIQAGGGVAAVFAEINRGSDVTKGLRKVDKSEMTHKNPSLRAGSTVPATTPSVTHKKPIKPTKPQALAGKKPAKFALEGSKWLIEHHENESNLTIDDTDISHTINLYGCKNTTVSVKGKVNAVTLVNCTKTSVLIDSVISSVSITNSPSFQLQITGTAPTVQLDSTDSGIIYLSKDCLGIEITTAKCSAINVQLPVEGEEEGIFSEHPVPEMFKTVIKNGKLVTSAVEHAG</sequence>
<accession>A0ACB8TX33</accession>
<reference evidence="1" key="1">
    <citation type="journal article" date="2021" name="Environ. Microbiol.">
        <title>Gene family expansions and transcriptome signatures uncover fungal adaptations to wood decay.</title>
        <authorList>
            <person name="Hage H."/>
            <person name="Miyauchi S."/>
            <person name="Viragh M."/>
            <person name="Drula E."/>
            <person name="Min B."/>
            <person name="Chaduli D."/>
            <person name="Navarro D."/>
            <person name="Favel A."/>
            <person name="Norest M."/>
            <person name="Lesage-Meessen L."/>
            <person name="Balint B."/>
            <person name="Merenyi Z."/>
            <person name="de Eugenio L."/>
            <person name="Morin E."/>
            <person name="Martinez A.T."/>
            <person name="Baldrian P."/>
            <person name="Stursova M."/>
            <person name="Martinez M.J."/>
            <person name="Novotny C."/>
            <person name="Magnuson J.K."/>
            <person name="Spatafora J.W."/>
            <person name="Maurice S."/>
            <person name="Pangilinan J."/>
            <person name="Andreopoulos W."/>
            <person name="LaButti K."/>
            <person name="Hundley H."/>
            <person name="Na H."/>
            <person name="Kuo A."/>
            <person name="Barry K."/>
            <person name="Lipzen A."/>
            <person name="Henrissat B."/>
            <person name="Riley R."/>
            <person name="Ahrendt S."/>
            <person name="Nagy L.G."/>
            <person name="Grigoriev I.V."/>
            <person name="Martin F."/>
            <person name="Rosso M.N."/>
        </authorList>
    </citation>
    <scope>NUCLEOTIDE SEQUENCE</scope>
    <source>
        <strain evidence="1">CBS 384.51</strain>
    </source>
</reference>
<dbReference type="EMBL" id="MU274922">
    <property type="protein sequence ID" value="KAI0086637.1"/>
    <property type="molecule type" value="Genomic_DNA"/>
</dbReference>
<organism evidence="1 2">
    <name type="scientific">Irpex rosettiformis</name>
    <dbReference type="NCBI Taxonomy" id="378272"/>
    <lineage>
        <taxon>Eukaryota</taxon>
        <taxon>Fungi</taxon>
        <taxon>Dikarya</taxon>
        <taxon>Basidiomycota</taxon>
        <taxon>Agaricomycotina</taxon>
        <taxon>Agaricomycetes</taxon>
        <taxon>Polyporales</taxon>
        <taxon>Irpicaceae</taxon>
        <taxon>Irpex</taxon>
    </lineage>
</organism>
<dbReference type="Proteomes" id="UP001055072">
    <property type="component" value="Unassembled WGS sequence"/>
</dbReference>